<evidence type="ECO:0000256" key="1">
    <source>
        <dbReference type="SAM" id="Phobius"/>
    </source>
</evidence>
<evidence type="ECO:0000313" key="3">
    <source>
        <dbReference type="Proteomes" id="UP000324924"/>
    </source>
</evidence>
<dbReference type="OrthoDB" id="9800498at2"/>
<sequence length="138" mass="16049">MSMLRKIGNFVYLKINEIFCKNAILCKTFCFSRFFFLFFYFIVKSLYLFIKNGFLGEFYESVINLDISMLSDFDAELLSTWVTLTPGTIAFDTINFESKNGNSKKIIMIHSIVKDPENDIQKMISCIIDIRQTKIKAS</sequence>
<accession>A0A5C0UJU4</accession>
<dbReference type="Proteomes" id="UP000324924">
    <property type="component" value="Chromosome"/>
</dbReference>
<keyword evidence="1" id="KW-0472">Membrane</keyword>
<feature type="transmembrane region" description="Helical" evidence="1">
    <location>
        <begin position="31"/>
        <end position="50"/>
    </location>
</feature>
<keyword evidence="1" id="KW-0812">Transmembrane</keyword>
<dbReference type="EMBL" id="CP043314">
    <property type="protein sequence ID" value="QEK39094.1"/>
    <property type="molecule type" value="Genomic_DNA"/>
</dbReference>
<protein>
    <submittedName>
        <fullName evidence="2">Uncharacterized protein</fullName>
    </submittedName>
</protein>
<evidence type="ECO:0000313" key="2">
    <source>
        <dbReference type="EMBL" id="QEK39094.1"/>
    </source>
</evidence>
<dbReference type="AlphaFoldDB" id="A0A5C0UJU4"/>
<name>A0A5C0UJU4_9PROT</name>
<organism evidence="2 3">
    <name type="scientific">Candidatus Nesciobacter abundans</name>
    <dbReference type="NCBI Taxonomy" id="2601668"/>
    <lineage>
        <taxon>Bacteria</taxon>
        <taxon>Pseudomonadati</taxon>
        <taxon>Pseudomonadota</taxon>
        <taxon>Alphaproteobacteria</taxon>
        <taxon>Holosporales</taxon>
        <taxon>Holosporaceae</taxon>
        <taxon>Candidatus Nesciobacter</taxon>
    </lineage>
</organism>
<gene>
    <name evidence="2" type="ORF">FZC36_01425</name>
</gene>
<keyword evidence="3" id="KW-1185">Reference proteome</keyword>
<proteinExistence type="predicted"/>
<keyword evidence="1" id="KW-1133">Transmembrane helix</keyword>
<reference evidence="2 3" key="1">
    <citation type="submission" date="2019-08" db="EMBL/GenBank/DDBJ databases">
        <title>Highly reduced genomes of protist endosymbionts show evolutionary convergence.</title>
        <authorList>
            <person name="George E."/>
            <person name="Husnik F."/>
            <person name="Tashyreva D."/>
            <person name="Prokopchuk G."/>
            <person name="Horak A."/>
            <person name="Kwong W.K."/>
            <person name="Lukes J."/>
            <person name="Keeling P.J."/>
        </authorList>
    </citation>
    <scope>NUCLEOTIDE SEQUENCE [LARGE SCALE GENOMIC DNA]</scope>
    <source>
        <strain evidence="2">1604HC</strain>
    </source>
</reference>
<dbReference type="KEGG" id="nabu:FZC36_01425"/>